<keyword evidence="4" id="KW-1185">Reference proteome</keyword>
<dbReference type="PANTHER" id="PTHR42470">
    <property type="entry name" value="VAST DOMAIN-CONTAINING PROTEIN"/>
    <property type="match status" value="1"/>
</dbReference>
<evidence type="ECO:0000259" key="2">
    <source>
        <dbReference type="Pfam" id="PF25545"/>
    </source>
</evidence>
<feature type="compositionally biased region" description="Basic and acidic residues" evidence="1">
    <location>
        <begin position="11"/>
        <end position="20"/>
    </location>
</feature>
<dbReference type="AlphaFoldDB" id="A0AAN9USJ4"/>
<reference evidence="3 4" key="1">
    <citation type="submission" date="2024-02" db="EMBL/GenBank/DDBJ databases">
        <title>De novo assembly and annotation of 12 fungi associated with fruit tree decline syndrome in Ontario, Canada.</title>
        <authorList>
            <person name="Sulman M."/>
            <person name="Ellouze W."/>
            <person name="Ilyukhin E."/>
        </authorList>
    </citation>
    <scope>NUCLEOTIDE SEQUENCE [LARGE SCALE GENOMIC DNA]</scope>
    <source>
        <strain evidence="3 4">M11/M66-122</strain>
    </source>
</reference>
<gene>
    <name evidence="3" type="ORF">SLS62_004896</name>
</gene>
<dbReference type="InterPro" id="IPR057684">
    <property type="entry name" value="DUF7924"/>
</dbReference>
<dbReference type="Proteomes" id="UP001320420">
    <property type="component" value="Unassembled WGS sequence"/>
</dbReference>
<feature type="domain" description="DUF7924" evidence="2">
    <location>
        <begin position="222"/>
        <end position="378"/>
    </location>
</feature>
<protein>
    <recommendedName>
        <fullName evidence="2">DUF7924 domain-containing protein</fullName>
    </recommendedName>
</protein>
<feature type="region of interest" description="Disordered" evidence="1">
    <location>
        <begin position="53"/>
        <end position="83"/>
    </location>
</feature>
<proteinExistence type="predicted"/>
<dbReference type="PANTHER" id="PTHR42470:SF1">
    <property type="entry name" value="VAST DOMAIN-CONTAINING PROTEIN"/>
    <property type="match status" value="1"/>
</dbReference>
<evidence type="ECO:0000256" key="1">
    <source>
        <dbReference type="SAM" id="MobiDB-lite"/>
    </source>
</evidence>
<name>A0AAN9USJ4_9PEZI</name>
<sequence>MSEGTTTKTKRSLERDLEKKQAKKSLARRYCSARRSRYILCWLREIPNSSKMTWKDDGSEDWEPPSVPSSDSEESKVGASRPRTKAMTAMFNDGSSRPSKTDRLVSDPNYREDHLEFNNIKLTSEKSDGPPPAFVLRTWEGIQQLRGEQSSPLVKEDFEDLIRHQENGISEADFLGFMLGNVLLQERDLERLLGNSDVRMLLNVPFSREAVPGAIQPEHSRVSIPWPDVAYGYMKKAITSLQSLELATITPTRGQVSKELRFPFLVFEAKGSDGNMSVALNQCLGGTATCANAIKGLNSLAEGYGVDPMENIVFGIVMNEWAAAVYAMWWEADGGYFRQQSIARFSFGAEDSVRGFRESLVKILRWGKDVRLKEIATTIDKIREARLERENAPKKRGRPPKKAGDNKRAKNHA</sequence>
<dbReference type="EMBL" id="JAKJXP020000031">
    <property type="protein sequence ID" value="KAK7753163.1"/>
    <property type="molecule type" value="Genomic_DNA"/>
</dbReference>
<dbReference type="Pfam" id="PF25545">
    <property type="entry name" value="DUF7924"/>
    <property type="match status" value="1"/>
</dbReference>
<accession>A0AAN9USJ4</accession>
<organism evidence="3 4">
    <name type="scientific">Diatrype stigma</name>
    <dbReference type="NCBI Taxonomy" id="117547"/>
    <lineage>
        <taxon>Eukaryota</taxon>
        <taxon>Fungi</taxon>
        <taxon>Dikarya</taxon>
        <taxon>Ascomycota</taxon>
        <taxon>Pezizomycotina</taxon>
        <taxon>Sordariomycetes</taxon>
        <taxon>Xylariomycetidae</taxon>
        <taxon>Xylariales</taxon>
        <taxon>Diatrypaceae</taxon>
        <taxon>Diatrype</taxon>
    </lineage>
</organism>
<feature type="region of interest" description="Disordered" evidence="1">
    <location>
        <begin position="1"/>
        <end position="30"/>
    </location>
</feature>
<evidence type="ECO:0000313" key="3">
    <source>
        <dbReference type="EMBL" id="KAK7753163.1"/>
    </source>
</evidence>
<comment type="caution">
    <text evidence="3">The sequence shown here is derived from an EMBL/GenBank/DDBJ whole genome shotgun (WGS) entry which is preliminary data.</text>
</comment>
<feature type="region of interest" description="Disordered" evidence="1">
    <location>
        <begin position="386"/>
        <end position="413"/>
    </location>
</feature>
<evidence type="ECO:0000313" key="4">
    <source>
        <dbReference type="Proteomes" id="UP001320420"/>
    </source>
</evidence>
<feature type="compositionally biased region" description="Basic and acidic residues" evidence="1">
    <location>
        <begin position="402"/>
        <end position="413"/>
    </location>
</feature>
<feature type="compositionally biased region" description="Basic residues" evidence="1">
    <location>
        <begin position="21"/>
        <end position="30"/>
    </location>
</feature>